<feature type="transmembrane region" description="Helical" evidence="6">
    <location>
        <begin position="71"/>
        <end position="93"/>
    </location>
</feature>
<evidence type="ECO:0000313" key="8">
    <source>
        <dbReference type="Proteomes" id="UP000537775"/>
    </source>
</evidence>
<comment type="caution">
    <text evidence="7">The sequence shown here is derived from an EMBL/GenBank/DDBJ whole genome shotgun (WGS) entry which is preliminary data.</text>
</comment>
<dbReference type="PANTHER" id="PTHR43701">
    <property type="entry name" value="MEMBRANE TRANSPORTER PROTEIN MJ0441-RELATED"/>
    <property type="match status" value="1"/>
</dbReference>
<evidence type="ECO:0000313" key="7">
    <source>
        <dbReference type="EMBL" id="MBB6391315.1"/>
    </source>
</evidence>
<evidence type="ECO:0000256" key="1">
    <source>
        <dbReference type="ARBA" id="ARBA00004141"/>
    </source>
</evidence>
<feature type="transmembrane region" description="Helical" evidence="6">
    <location>
        <begin position="269"/>
        <end position="288"/>
    </location>
</feature>
<dbReference type="Proteomes" id="UP000537775">
    <property type="component" value="Unassembled WGS sequence"/>
</dbReference>
<dbReference type="InterPro" id="IPR002781">
    <property type="entry name" value="TM_pro_TauE-like"/>
</dbReference>
<accession>A0A7X0FQF9</accession>
<keyword evidence="8" id="KW-1185">Reference proteome</keyword>
<dbReference type="GO" id="GO:0005886">
    <property type="term" value="C:plasma membrane"/>
    <property type="evidence" value="ECO:0007669"/>
    <property type="project" value="UniProtKB-SubCell"/>
</dbReference>
<feature type="transmembrane region" description="Helical" evidence="6">
    <location>
        <begin position="27"/>
        <end position="50"/>
    </location>
</feature>
<keyword evidence="6" id="KW-1003">Cell membrane</keyword>
<organism evidence="7 8">
    <name type="scientific">Microbacterium thalassium</name>
    <dbReference type="NCBI Taxonomy" id="362649"/>
    <lineage>
        <taxon>Bacteria</taxon>
        <taxon>Bacillati</taxon>
        <taxon>Actinomycetota</taxon>
        <taxon>Actinomycetes</taxon>
        <taxon>Micrococcales</taxon>
        <taxon>Microbacteriaceae</taxon>
        <taxon>Microbacterium</taxon>
    </lineage>
</organism>
<protein>
    <recommendedName>
        <fullName evidence="6">Probable membrane transporter protein</fullName>
    </recommendedName>
</protein>
<keyword evidence="4 6" id="KW-1133">Transmembrane helix</keyword>
<dbReference type="RefSeq" id="WP_184750457.1">
    <property type="nucleotide sequence ID" value="NZ_BAAAJR010000010.1"/>
</dbReference>
<dbReference type="EMBL" id="JACHML010000001">
    <property type="protein sequence ID" value="MBB6391315.1"/>
    <property type="molecule type" value="Genomic_DNA"/>
</dbReference>
<evidence type="ECO:0000256" key="3">
    <source>
        <dbReference type="ARBA" id="ARBA00022692"/>
    </source>
</evidence>
<keyword evidence="3 6" id="KW-0812">Transmembrane</keyword>
<evidence type="ECO:0000256" key="6">
    <source>
        <dbReference type="RuleBase" id="RU363041"/>
    </source>
</evidence>
<feature type="transmembrane region" description="Helical" evidence="6">
    <location>
        <begin position="145"/>
        <end position="166"/>
    </location>
</feature>
<dbReference type="PANTHER" id="PTHR43701:SF2">
    <property type="entry name" value="MEMBRANE TRANSPORTER PROTEIN YJNA-RELATED"/>
    <property type="match status" value="1"/>
</dbReference>
<name>A0A7X0FQF9_9MICO</name>
<gene>
    <name evidence="7" type="ORF">HD594_001628</name>
</gene>
<evidence type="ECO:0000256" key="2">
    <source>
        <dbReference type="ARBA" id="ARBA00009142"/>
    </source>
</evidence>
<reference evidence="7 8" key="1">
    <citation type="submission" date="2020-08" db="EMBL/GenBank/DDBJ databases">
        <title>Sequencing the genomes of 1000 actinobacteria strains.</title>
        <authorList>
            <person name="Klenk H.-P."/>
        </authorList>
    </citation>
    <scope>NUCLEOTIDE SEQUENCE [LARGE SCALE GENOMIC DNA]</scope>
    <source>
        <strain evidence="7 8">DSM 12511</strain>
    </source>
</reference>
<dbReference type="AlphaFoldDB" id="A0A7X0FQF9"/>
<comment type="subcellular location">
    <subcellularLocation>
        <location evidence="6">Cell membrane</location>
        <topology evidence="6">Multi-pass membrane protein</topology>
    </subcellularLocation>
    <subcellularLocation>
        <location evidence="1">Membrane</location>
        <topology evidence="1">Multi-pass membrane protein</topology>
    </subcellularLocation>
</comment>
<feature type="transmembrane region" description="Helical" evidence="6">
    <location>
        <begin position="172"/>
        <end position="189"/>
    </location>
</feature>
<dbReference type="InterPro" id="IPR051598">
    <property type="entry name" value="TSUP/Inactive_protease-like"/>
</dbReference>
<dbReference type="Pfam" id="PF01925">
    <property type="entry name" value="TauE"/>
    <property type="match status" value="1"/>
</dbReference>
<proteinExistence type="inferred from homology"/>
<evidence type="ECO:0000256" key="5">
    <source>
        <dbReference type="ARBA" id="ARBA00023136"/>
    </source>
</evidence>
<feature type="transmembrane region" description="Helical" evidence="6">
    <location>
        <begin position="196"/>
        <end position="213"/>
    </location>
</feature>
<comment type="similarity">
    <text evidence="2 6">Belongs to the 4-toluene sulfonate uptake permease (TSUP) (TC 2.A.102) family.</text>
</comment>
<evidence type="ECO:0000256" key="4">
    <source>
        <dbReference type="ARBA" id="ARBA00022989"/>
    </source>
</evidence>
<sequence>MDWGLAAAALAIGIVVGLTGMGGGALMTPALVLFFGVPPLAAVSSDLITSAVMKPVGSIVHIRRGTVAWRIVLWLVVGSVPAAFSGALIIGAIGPLTGVDAFVKTALGVVLLVAAAGLVLRAYLRMAEDQRVARSMAPPRADGGALAVRALPTVLVGAIGGLMVGLTSVGSGSLIIVALMVLYPALSANRLVGTDLVQAVPLVIAAAAGHLLYGEVDWALVWPLIAGSVPGAFIGAQLSSRVSGGIVRRALAVVLLVAGLKLLGVGNVATLVAALAAVVLGTVGWMYARTRHGLKPTHREELRARRSRAEDV</sequence>
<feature type="transmembrane region" description="Helical" evidence="6">
    <location>
        <begin position="105"/>
        <end position="124"/>
    </location>
</feature>
<keyword evidence="5 6" id="KW-0472">Membrane</keyword>